<dbReference type="InterPro" id="IPR013083">
    <property type="entry name" value="Znf_RING/FYVE/PHD"/>
</dbReference>
<dbReference type="OMA" id="CVICMEC"/>
<dbReference type="GO" id="GO:0016874">
    <property type="term" value="F:ligase activity"/>
    <property type="evidence" value="ECO:0007669"/>
    <property type="project" value="UniProtKB-KW"/>
</dbReference>
<dbReference type="SMART" id="SM00184">
    <property type="entry name" value="RING"/>
    <property type="match status" value="1"/>
</dbReference>
<keyword evidence="8" id="KW-0436">Ligase</keyword>
<dbReference type="EMBL" id="PDCK01000040">
    <property type="protein sequence ID" value="PRQ48151.1"/>
    <property type="molecule type" value="Genomic_DNA"/>
</dbReference>
<evidence type="ECO:0000256" key="5">
    <source>
        <dbReference type="ARBA" id="ARBA00022833"/>
    </source>
</evidence>
<dbReference type="PANTHER" id="PTHR15710:SF229">
    <property type="entry name" value="E3 UBIQUITIN-PROTEIN LIGASE RNF181-LIKE"/>
    <property type="match status" value="1"/>
</dbReference>
<evidence type="ECO:0000256" key="3">
    <source>
        <dbReference type="ARBA" id="ARBA00022723"/>
    </source>
</evidence>
<protein>
    <recommendedName>
        <fullName evidence="2">RING-type E3 ubiquitin transferase</fullName>
        <ecNumber evidence="2">2.3.2.27</ecNumber>
    </recommendedName>
</protein>
<comment type="caution">
    <text evidence="8">The sequence shown here is derived from an EMBL/GenBank/DDBJ whole genome shotgun (WGS) entry which is preliminary data.</text>
</comment>
<name>A0A2P6RP23_ROSCH</name>
<keyword evidence="8" id="KW-0012">Acyltransferase</keyword>
<evidence type="ECO:0000259" key="7">
    <source>
        <dbReference type="PROSITE" id="PS50089"/>
    </source>
</evidence>
<keyword evidence="8" id="KW-0808">Transferase</keyword>
<keyword evidence="4 6" id="KW-0863">Zinc-finger</keyword>
<evidence type="ECO:0000256" key="2">
    <source>
        <dbReference type="ARBA" id="ARBA00012483"/>
    </source>
</evidence>
<gene>
    <name evidence="8" type="ORF">RchiOBHm_Chr2g0107491</name>
</gene>
<dbReference type="Pfam" id="PF13639">
    <property type="entry name" value="zf-RING_2"/>
    <property type="match status" value="1"/>
</dbReference>
<evidence type="ECO:0000313" key="8">
    <source>
        <dbReference type="EMBL" id="PRQ48151.1"/>
    </source>
</evidence>
<feature type="domain" description="RING-type" evidence="7">
    <location>
        <begin position="98"/>
        <end position="139"/>
    </location>
</feature>
<sequence>MYEVLSRMDVPEDERTVIIENIFQVLESANTMLPICVDIKRVTCRLQYMRDRSDQMIPRVTNESMDTYEVRPIPAAKSFIKDLERVGLDDSEDVKESCVICMECFEGGVQAIRLPCSHIFHENCSVQWLMTSHLCPLCRYPMPCEEDLLGH</sequence>
<dbReference type="Gene3D" id="3.30.40.10">
    <property type="entry name" value="Zinc/RING finger domain, C3HC4 (zinc finger)"/>
    <property type="match status" value="1"/>
</dbReference>
<dbReference type="PROSITE" id="PS50089">
    <property type="entry name" value="ZF_RING_2"/>
    <property type="match status" value="1"/>
</dbReference>
<keyword evidence="5" id="KW-0862">Zinc</keyword>
<dbReference type="InterPro" id="IPR001841">
    <property type="entry name" value="Znf_RING"/>
</dbReference>
<proteinExistence type="predicted"/>
<dbReference type="AlphaFoldDB" id="A0A2P6RP23"/>
<comment type="catalytic activity">
    <reaction evidence="1">
        <text>S-ubiquitinyl-[E2 ubiquitin-conjugating enzyme]-L-cysteine + [acceptor protein]-L-lysine = [E2 ubiquitin-conjugating enzyme]-L-cysteine + N(6)-ubiquitinyl-[acceptor protein]-L-lysine.</text>
        <dbReference type="EC" id="2.3.2.27"/>
    </reaction>
</comment>
<dbReference type="EC" id="2.3.2.27" evidence="2"/>
<reference evidence="8 9" key="1">
    <citation type="journal article" date="2018" name="Nat. Genet.">
        <title>The Rosa genome provides new insights in the design of modern roses.</title>
        <authorList>
            <person name="Bendahmane M."/>
        </authorList>
    </citation>
    <scope>NUCLEOTIDE SEQUENCE [LARGE SCALE GENOMIC DNA]</scope>
    <source>
        <strain evidence="9">cv. Old Blush</strain>
    </source>
</reference>
<dbReference type="GO" id="GO:0016567">
    <property type="term" value="P:protein ubiquitination"/>
    <property type="evidence" value="ECO:0007669"/>
    <property type="project" value="TreeGrafter"/>
</dbReference>
<evidence type="ECO:0000256" key="4">
    <source>
        <dbReference type="ARBA" id="ARBA00022771"/>
    </source>
</evidence>
<evidence type="ECO:0000256" key="1">
    <source>
        <dbReference type="ARBA" id="ARBA00000900"/>
    </source>
</evidence>
<dbReference type="GO" id="GO:0061630">
    <property type="term" value="F:ubiquitin protein ligase activity"/>
    <property type="evidence" value="ECO:0007669"/>
    <property type="project" value="UniProtKB-EC"/>
</dbReference>
<dbReference type="PANTHER" id="PTHR15710">
    <property type="entry name" value="E3 UBIQUITIN-PROTEIN LIGASE PRAJA"/>
    <property type="match status" value="1"/>
</dbReference>
<evidence type="ECO:0000313" key="9">
    <source>
        <dbReference type="Proteomes" id="UP000238479"/>
    </source>
</evidence>
<dbReference type="GO" id="GO:0008270">
    <property type="term" value="F:zinc ion binding"/>
    <property type="evidence" value="ECO:0007669"/>
    <property type="project" value="UniProtKB-KW"/>
</dbReference>
<evidence type="ECO:0000256" key="6">
    <source>
        <dbReference type="PROSITE-ProRule" id="PRU00175"/>
    </source>
</evidence>
<keyword evidence="3" id="KW-0479">Metal-binding</keyword>
<dbReference type="Gramene" id="PRQ48151">
    <property type="protein sequence ID" value="PRQ48151"/>
    <property type="gene ID" value="RchiOBHm_Chr2g0107491"/>
</dbReference>
<dbReference type="SUPFAM" id="SSF57850">
    <property type="entry name" value="RING/U-box"/>
    <property type="match status" value="1"/>
</dbReference>
<dbReference type="GO" id="GO:0005737">
    <property type="term" value="C:cytoplasm"/>
    <property type="evidence" value="ECO:0007669"/>
    <property type="project" value="TreeGrafter"/>
</dbReference>
<accession>A0A2P6RP23</accession>
<dbReference type="Proteomes" id="UP000238479">
    <property type="component" value="Chromosome 2"/>
</dbReference>
<organism evidence="8 9">
    <name type="scientific">Rosa chinensis</name>
    <name type="common">China rose</name>
    <dbReference type="NCBI Taxonomy" id="74649"/>
    <lineage>
        <taxon>Eukaryota</taxon>
        <taxon>Viridiplantae</taxon>
        <taxon>Streptophyta</taxon>
        <taxon>Embryophyta</taxon>
        <taxon>Tracheophyta</taxon>
        <taxon>Spermatophyta</taxon>
        <taxon>Magnoliopsida</taxon>
        <taxon>eudicotyledons</taxon>
        <taxon>Gunneridae</taxon>
        <taxon>Pentapetalae</taxon>
        <taxon>rosids</taxon>
        <taxon>fabids</taxon>
        <taxon>Rosales</taxon>
        <taxon>Rosaceae</taxon>
        <taxon>Rosoideae</taxon>
        <taxon>Rosoideae incertae sedis</taxon>
        <taxon>Rosa</taxon>
    </lineage>
</organism>
<keyword evidence="9" id="KW-1185">Reference proteome</keyword>